<gene>
    <name evidence="1" type="ORF">RFI_18461</name>
</gene>
<feature type="non-terminal residue" evidence="1">
    <location>
        <position position="1"/>
    </location>
</feature>
<name>X6MY78_RETFI</name>
<evidence type="ECO:0000313" key="1">
    <source>
        <dbReference type="EMBL" id="ETO18786.1"/>
    </source>
</evidence>
<reference evidence="1 2" key="1">
    <citation type="journal article" date="2013" name="Curr. Biol.">
        <title>The Genome of the Foraminiferan Reticulomyxa filosa.</title>
        <authorList>
            <person name="Glockner G."/>
            <person name="Hulsmann N."/>
            <person name="Schleicher M."/>
            <person name="Noegel A.A."/>
            <person name="Eichinger L."/>
            <person name="Gallinger C."/>
            <person name="Pawlowski J."/>
            <person name="Sierra R."/>
            <person name="Euteneuer U."/>
            <person name="Pillet L."/>
            <person name="Moustafa A."/>
            <person name="Platzer M."/>
            <person name="Groth M."/>
            <person name="Szafranski K."/>
            <person name="Schliwa M."/>
        </authorList>
    </citation>
    <scope>NUCLEOTIDE SEQUENCE [LARGE SCALE GENOMIC DNA]</scope>
</reference>
<accession>X6MY78</accession>
<dbReference type="Proteomes" id="UP000023152">
    <property type="component" value="Unassembled WGS sequence"/>
</dbReference>
<sequence>GFNGVCDLDNIVAGNATESIVQLCEQNSDDSLKRQDMFIHSPWRLESAVAEINDLRYIGVWQPGLSPPWQDDPFLRTDHALYQNARKLTFLRKSCRALRRGDIYFRQADYLNGGLLIYSRIDWQYGIEIVVALNTNNNNGAVLPAQIVIDSSLNTVNGAKYYNVLDLSIVGYVGVSSNPQQSFLYVNNPVVDMYANGYVIFVREDQIGAFNDQMGIAPCLQ</sequence>
<protein>
    <submittedName>
        <fullName evidence="1">Uncharacterized protein</fullName>
    </submittedName>
</protein>
<organism evidence="1 2">
    <name type="scientific">Reticulomyxa filosa</name>
    <dbReference type="NCBI Taxonomy" id="46433"/>
    <lineage>
        <taxon>Eukaryota</taxon>
        <taxon>Sar</taxon>
        <taxon>Rhizaria</taxon>
        <taxon>Retaria</taxon>
        <taxon>Foraminifera</taxon>
        <taxon>Monothalamids</taxon>
        <taxon>Reticulomyxidae</taxon>
        <taxon>Reticulomyxa</taxon>
    </lineage>
</organism>
<proteinExistence type="predicted"/>
<evidence type="ECO:0000313" key="2">
    <source>
        <dbReference type="Proteomes" id="UP000023152"/>
    </source>
</evidence>
<keyword evidence="2" id="KW-1185">Reference proteome</keyword>
<dbReference type="AlphaFoldDB" id="X6MY78"/>
<dbReference type="EMBL" id="ASPP01014402">
    <property type="protein sequence ID" value="ETO18786.1"/>
    <property type="molecule type" value="Genomic_DNA"/>
</dbReference>
<comment type="caution">
    <text evidence="1">The sequence shown here is derived from an EMBL/GenBank/DDBJ whole genome shotgun (WGS) entry which is preliminary data.</text>
</comment>